<organism evidence="1">
    <name type="scientific">Aliivibrio wodanis</name>
    <dbReference type="NCBI Taxonomy" id="80852"/>
    <lineage>
        <taxon>Bacteria</taxon>
        <taxon>Pseudomonadati</taxon>
        <taxon>Pseudomonadota</taxon>
        <taxon>Gammaproteobacteria</taxon>
        <taxon>Vibrionales</taxon>
        <taxon>Vibrionaceae</taxon>
        <taxon>Aliivibrio</taxon>
    </lineage>
</organism>
<geneLocation type="plasmid" evidence="1">
    <name>pAWOD_1</name>
</geneLocation>
<proteinExistence type="predicted"/>
<dbReference type="EMBL" id="LR721752">
    <property type="protein sequence ID" value="VVV06871.1"/>
    <property type="molecule type" value="Genomic_DNA"/>
</dbReference>
<evidence type="ECO:0000313" key="1">
    <source>
        <dbReference type="EMBL" id="VVV06871.1"/>
    </source>
</evidence>
<reference evidence="1" key="1">
    <citation type="submission" date="2019-09" db="EMBL/GenBank/DDBJ databases">
        <authorList>
            <person name="Hjerde E."/>
        </authorList>
    </citation>
    <scope>NUCLEOTIDE SEQUENCE [LARGE SCALE GENOMIC DNA]</scope>
    <source>
        <strain evidence="1">06/09/160</strain>
        <plasmid evidence="1">pAWOD_1</plasmid>
    </source>
</reference>
<gene>
    <name evidence="1" type="ORF">AW0309160_04365</name>
</gene>
<keyword evidence="1" id="KW-0614">Plasmid</keyword>
<sequence length="83" mass="10127">MLKYYILSETEICRGKVGKRMSLPIFIQRLSQERPSSELQLLRLWEYIDDHEEFFEGLKPKTEEEYNEMEGGQNEIYRELKRH</sequence>
<accession>A0A5Q4ZYC4</accession>
<dbReference type="AlphaFoldDB" id="A0A5Q4ZYC4"/>
<name>A0A5Q4ZYC4_9GAMM</name>
<protein>
    <submittedName>
        <fullName evidence="1">Uncharacterized protein</fullName>
    </submittedName>
</protein>